<dbReference type="RefSeq" id="WP_015236590.1">
    <property type="nucleotide sequence ID" value="NC_019793.1"/>
</dbReference>
<feature type="domain" description="DUF402" evidence="1">
    <location>
        <begin position="14"/>
        <end position="147"/>
    </location>
</feature>
<organism evidence="2 3">
    <name type="scientific">Deinococcus peraridilitoris (strain DSM 19664 / LMG 22246 / CIP 109416 / KR-200)</name>
    <dbReference type="NCBI Taxonomy" id="937777"/>
    <lineage>
        <taxon>Bacteria</taxon>
        <taxon>Thermotogati</taxon>
        <taxon>Deinococcota</taxon>
        <taxon>Deinococci</taxon>
        <taxon>Deinococcales</taxon>
        <taxon>Deinococcaceae</taxon>
        <taxon>Deinococcus</taxon>
    </lineage>
</organism>
<dbReference type="SUPFAM" id="SSF159234">
    <property type="entry name" value="FomD-like"/>
    <property type="match status" value="1"/>
</dbReference>
<evidence type="ECO:0000313" key="2">
    <source>
        <dbReference type="EMBL" id="AFZ68288.1"/>
    </source>
</evidence>
<dbReference type="eggNOG" id="COG2306">
    <property type="taxonomic scope" value="Bacteria"/>
</dbReference>
<protein>
    <recommendedName>
        <fullName evidence="1">DUF402 domain-containing protein</fullName>
    </recommendedName>
</protein>
<dbReference type="Proteomes" id="UP000010467">
    <property type="component" value="Chromosome"/>
</dbReference>
<dbReference type="HOGENOM" id="CLU_103760_1_0_0"/>
<dbReference type="PATRIC" id="fig|937777.3.peg.2838"/>
<keyword evidence="3" id="KW-1185">Reference proteome</keyword>
<dbReference type="InterPro" id="IPR007295">
    <property type="entry name" value="DUF402"/>
</dbReference>
<dbReference type="KEGG" id="dpd:Deipe_2824"/>
<reference evidence="3" key="1">
    <citation type="submission" date="2012-03" db="EMBL/GenBank/DDBJ databases">
        <title>Complete sequence of chromosome of Deinococcus peraridilitoris DSM 19664.</title>
        <authorList>
            <person name="Lucas S."/>
            <person name="Copeland A."/>
            <person name="Lapidus A."/>
            <person name="Glavina del Rio T."/>
            <person name="Dalin E."/>
            <person name="Tice H."/>
            <person name="Bruce D."/>
            <person name="Goodwin L."/>
            <person name="Pitluck S."/>
            <person name="Peters L."/>
            <person name="Mikhailova N."/>
            <person name="Lu M."/>
            <person name="Kyrpides N."/>
            <person name="Mavromatis K."/>
            <person name="Ivanova N."/>
            <person name="Brettin T."/>
            <person name="Detter J.C."/>
            <person name="Han C."/>
            <person name="Larimer F."/>
            <person name="Land M."/>
            <person name="Hauser L."/>
            <person name="Markowitz V."/>
            <person name="Cheng J.-F."/>
            <person name="Hugenholtz P."/>
            <person name="Woyke T."/>
            <person name="Wu D."/>
            <person name="Pukall R."/>
            <person name="Steenblock K."/>
            <person name="Brambilla E."/>
            <person name="Klenk H.-P."/>
            <person name="Eisen J.A."/>
        </authorList>
    </citation>
    <scope>NUCLEOTIDE SEQUENCE [LARGE SCALE GENOMIC DNA]</scope>
    <source>
        <strain evidence="3">DSM 19664 / LMG 22246 / CIP 109416 / KR-200</strain>
    </source>
</reference>
<dbReference type="STRING" id="937777.Deipe_2824"/>
<sequence>MHSVKVERHDTLRRQHHTNTGIREVDFYREHDHGLYVARPFYGHPRIAYWQAHLLPALGVQLCRYTLHGGRRDFDYYLDIARIRQEDGLWEMRDLYLDVVLWEGVRAEILDTDELLEARRAQFVSEEEALYAVERAHVILNQLAQHAYRPQEWLRAQGIVLEWREPVLA</sequence>
<name>L0A320_DEIPD</name>
<dbReference type="AlphaFoldDB" id="L0A320"/>
<evidence type="ECO:0000259" key="1">
    <source>
        <dbReference type="Pfam" id="PF04167"/>
    </source>
</evidence>
<gene>
    <name evidence="2" type="ordered locus">Deipe_2824</name>
</gene>
<dbReference type="EMBL" id="CP003382">
    <property type="protein sequence ID" value="AFZ68288.1"/>
    <property type="molecule type" value="Genomic_DNA"/>
</dbReference>
<dbReference type="OrthoDB" id="3821551at2"/>
<accession>L0A320</accession>
<evidence type="ECO:0000313" key="3">
    <source>
        <dbReference type="Proteomes" id="UP000010467"/>
    </source>
</evidence>
<dbReference type="Pfam" id="PF04167">
    <property type="entry name" value="DUF402"/>
    <property type="match status" value="1"/>
</dbReference>
<proteinExistence type="predicted"/>
<dbReference type="Gene3D" id="2.40.380.10">
    <property type="entry name" value="FomD-like"/>
    <property type="match status" value="1"/>
</dbReference>
<dbReference type="InterPro" id="IPR035930">
    <property type="entry name" value="FomD-like_sf"/>
</dbReference>